<keyword evidence="3" id="KW-0560">Oxidoreductase</keyword>
<dbReference type="OrthoDB" id="416253at2759"/>
<feature type="active site" description="Proton donor" evidence="4">
    <location>
        <position position="51"/>
    </location>
</feature>
<dbReference type="InterPro" id="IPR044494">
    <property type="entry name" value="AKR3C2/3"/>
</dbReference>
<feature type="site" description="Lowers pKa of active site Tyr" evidence="6">
    <location>
        <position position="76"/>
    </location>
</feature>
<dbReference type="SUPFAM" id="SSF51430">
    <property type="entry name" value="NAD(P)-linked oxidoreductase"/>
    <property type="match status" value="1"/>
</dbReference>
<dbReference type="PRINTS" id="PR00069">
    <property type="entry name" value="ALDKETRDTASE"/>
</dbReference>
<comment type="similarity">
    <text evidence="1">Belongs to the aldo/keto reductase family.</text>
</comment>
<dbReference type="Pfam" id="PF00248">
    <property type="entry name" value="Aldo_ket_red"/>
    <property type="match status" value="1"/>
</dbReference>
<dbReference type="GO" id="GO:0016616">
    <property type="term" value="F:oxidoreductase activity, acting on the CH-OH group of donors, NAD or NADP as acceptor"/>
    <property type="evidence" value="ECO:0007669"/>
    <property type="project" value="UniProtKB-ARBA"/>
</dbReference>
<dbReference type="Proteomes" id="UP000886523">
    <property type="component" value="Unassembled WGS sequence"/>
</dbReference>
<dbReference type="PIRSF" id="PIRSF000097">
    <property type="entry name" value="AKR"/>
    <property type="match status" value="1"/>
</dbReference>
<evidence type="ECO:0000259" key="7">
    <source>
        <dbReference type="Pfam" id="PF00248"/>
    </source>
</evidence>
<reference evidence="8" key="1">
    <citation type="journal article" date="2020" name="Nat. Commun.">
        <title>Large-scale genome sequencing of mycorrhizal fungi provides insights into the early evolution of symbiotic traits.</title>
        <authorList>
            <person name="Miyauchi S."/>
            <person name="Kiss E."/>
            <person name="Kuo A."/>
            <person name="Drula E."/>
            <person name="Kohler A."/>
            <person name="Sanchez-Garcia M."/>
            <person name="Morin E."/>
            <person name="Andreopoulos B."/>
            <person name="Barry K.W."/>
            <person name="Bonito G."/>
            <person name="Buee M."/>
            <person name="Carver A."/>
            <person name="Chen C."/>
            <person name="Cichocki N."/>
            <person name="Clum A."/>
            <person name="Culley D."/>
            <person name="Crous P.W."/>
            <person name="Fauchery L."/>
            <person name="Girlanda M."/>
            <person name="Hayes R.D."/>
            <person name="Keri Z."/>
            <person name="LaButti K."/>
            <person name="Lipzen A."/>
            <person name="Lombard V."/>
            <person name="Magnuson J."/>
            <person name="Maillard F."/>
            <person name="Murat C."/>
            <person name="Nolan M."/>
            <person name="Ohm R.A."/>
            <person name="Pangilinan J."/>
            <person name="Pereira M.F."/>
            <person name="Perotto S."/>
            <person name="Peter M."/>
            <person name="Pfister S."/>
            <person name="Riley R."/>
            <person name="Sitrit Y."/>
            <person name="Stielow J.B."/>
            <person name="Szollosi G."/>
            <person name="Zifcakova L."/>
            <person name="Stursova M."/>
            <person name="Spatafora J.W."/>
            <person name="Tedersoo L."/>
            <person name="Vaario L.M."/>
            <person name="Yamada A."/>
            <person name="Yan M."/>
            <person name="Wang P."/>
            <person name="Xu J."/>
            <person name="Bruns T."/>
            <person name="Baldrian P."/>
            <person name="Vilgalys R."/>
            <person name="Dunand C."/>
            <person name="Henrissat B."/>
            <person name="Grigoriev I.V."/>
            <person name="Hibbett D."/>
            <person name="Nagy L.G."/>
            <person name="Martin F.M."/>
        </authorList>
    </citation>
    <scope>NUCLEOTIDE SEQUENCE</scope>
    <source>
        <strain evidence="8">UP504</strain>
    </source>
</reference>
<protein>
    <recommendedName>
        <fullName evidence="7">NADP-dependent oxidoreductase domain-containing protein</fullName>
    </recommendedName>
</protein>
<feature type="binding site" evidence="5">
    <location>
        <position position="112"/>
    </location>
    <ligand>
        <name>substrate</name>
    </ligand>
</feature>
<evidence type="ECO:0000313" key="8">
    <source>
        <dbReference type="EMBL" id="KAF9511664.1"/>
    </source>
</evidence>
<dbReference type="PANTHER" id="PTHR43827">
    <property type="entry name" value="2,5-DIKETO-D-GLUCONIC ACID REDUCTASE"/>
    <property type="match status" value="1"/>
</dbReference>
<dbReference type="InterPro" id="IPR036812">
    <property type="entry name" value="NAD(P)_OxRdtase_dom_sf"/>
</dbReference>
<comment type="caution">
    <text evidence="8">The sequence shown here is derived from an EMBL/GenBank/DDBJ whole genome shotgun (WGS) entry which is preliminary data.</text>
</comment>
<evidence type="ECO:0000256" key="6">
    <source>
        <dbReference type="PIRSR" id="PIRSR000097-3"/>
    </source>
</evidence>
<dbReference type="Gene3D" id="3.20.20.100">
    <property type="entry name" value="NADP-dependent oxidoreductase domain"/>
    <property type="match status" value="1"/>
</dbReference>
<dbReference type="PROSITE" id="PS00062">
    <property type="entry name" value="ALDOKETO_REDUCTASE_2"/>
    <property type="match status" value="1"/>
</dbReference>
<dbReference type="InterPro" id="IPR020471">
    <property type="entry name" value="AKR"/>
</dbReference>
<feature type="domain" description="NADP-dependent oxidoreductase" evidence="7">
    <location>
        <begin position="19"/>
        <end position="197"/>
    </location>
</feature>
<dbReference type="GO" id="GO:0016652">
    <property type="term" value="F:oxidoreductase activity, acting on NAD(P)H as acceptor"/>
    <property type="evidence" value="ECO:0007669"/>
    <property type="project" value="InterPro"/>
</dbReference>
<name>A0A9P6ATY4_9AGAM</name>
<dbReference type="InterPro" id="IPR018170">
    <property type="entry name" value="Aldo/ket_reductase_CS"/>
</dbReference>
<accession>A0A9P6ATY4</accession>
<dbReference type="EMBL" id="MU128997">
    <property type="protein sequence ID" value="KAF9511664.1"/>
    <property type="molecule type" value="Genomic_DNA"/>
</dbReference>
<evidence type="ECO:0000256" key="2">
    <source>
        <dbReference type="ARBA" id="ARBA00022857"/>
    </source>
</evidence>
<evidence type="ECO:0000256" key="5">
    <source>
        <dbReference type="PIRSR" id="PIRSR000097-2"/>
    </source>
</evidence>
<organism evidence="8 9">
    <name type="scientific">Hydnum rufescens UP504</name>
    <dbReference type="NCBI Taxonomy" id="1448309"/>
    <lineage>
        <taxon>Eukaryota</taxon>
        <taxon>Fungi</taxon>
        <taxon>Dikarya</taxon>
        <taxon>Basidiomycota</taxon>
        <taxon>Agaricomycotina</taxon>
        <taxon>Agaricomycetes</taxon>
        <taxon>Cantharellales</taxon>
        <taxon>Hydnaceae</taxon>
        <taxon>Hydnum</taxon>
    </lineage>
</organism>
<dbReference type="CDD" id="cd19120">
    <property type="entry name" value="AKR_AKR3C2-3"/>
    <property type="match status" value="1"/>
</dbReference>
<dbReference type="PANTHER" id="PTHR43827:SF3">
    <property type="entry name" value="NADP-DEPENDENT OXIDOREDUCTASE DOMAIN-CONTAINING PROTEIN"/>
    <property type="match status" value="1"/>
</dbReference>
<sequence length="309" mass="34380">MPFPSIFLNDGNQIPQLAFGTGSVNKGIDMHTVVEHAIEHGIHHIDTAQAYENEESVGRAIRESGLARSEFYVTTKLNTWRWPKHGKPSALEELRVSLKKLGLTYVDLYLIHSPTPGEDIPAIWRDFEEAKRLGLTKSIGVSNFTVQELEIFNNPEVAKIKPALNQIRLHPYNIAENESLLAFAKQHGLTIASYSTLTPITQLPGGPVDSVIARIAERLGATPAQVIFLWVKAKGSVIVTTTSRSERMDEYVAAGDLPDLTEQDVEAIDKAGAPKWRKWSATAPRFLRREGPIFITAALLFYCGRWLLT</sequence>
<evidence type="ECO:0000256" key="4">
    <source>
        <dbReference type="PIRSR" id="PIRSR000097-1"/>
    </source>
</evidence>
<dbReference type="InterPro" id="IPR023210">
    <property type="entry name" value="NADP_OxRdtase_dom"/>
</dbReference>
<dbReference type="AlphaFoldDB" id="A0A9P6ATY4"/>
<evidence type="ECO:0000256" key="3">
    <source>
        <dbReference type="ARBA" id="ARBA00023002"/>
    </source>
</evidence>
<evidence type="ECO:0000313" key="9">
    <source>
        <dbReference type="Proteomes" id="UP000886523"/>
    </source>
</evidence>
<evidence type="ECO:0000256" key="1">
    <source>
        <dbReference type="ARBA" id="ARBA00007905"/>
    </source>
</evidence>
<keyword evidence="2" id="KW-0521">NADP</keyword>
<gene>
    <name evidence="8" type="ORF">BS47DRAFT_1144129</name>
</gene>
<proteinExistence type="inferred from homology"/>
<keyword evidence="9" id="KW-1185">Reference proteome</keyword>